<dbReference type="SUPFAM" id="SSF144232">
    <property type="entry name" value="HIT/MYND zinc finger-like"/>
    <property type="match status" value="1"/>
</dbReference>
<keyword evidence="3" id="KW-0862">Zinc</keyword>
<dbReference type="PANTHER" id="PTHR47570:SF1">
    <property type="entry name" value="ZINC ION BINDING PROTEIN"/>
    <property type="match status" value="1"/>
</dbReference>
<dbReference type="Pfam" id="PF20179">
    <property type="entry name" value="MSS51_C"/>
    <property type="match status" value="1"/>
</dbReference>
<dbReference type="eggNOG" id="ENOG502QTEK">
    <property type="taxonomic scope" value="Eukaryota"/>
</dbReference>
<dbReference type="InterPro" id="IPR002893">
    <property type="entry name" value="Znf_MYND"/>
</dbReference>
<dbReference type="PANTHER" id="PTHR47570">
    <property type="entry name" value="ZINC ION BINDING PROTEIN"/>
    <property type="match status" value="1"/>
</dbReference>
<organism evidence="6 7">
    <name type="scientific">Arabis alpina</name>
    <name type="common">Alpine rock-cress</name>
    <dbReference type="NCBI Taxonomy" id="50452"/>
    <lineage>
        <taxon>Eukaryota</taxon>
        <taxon>Viridiplantae</taxon>
        <taxon>Streptophyta</taxon>
        <taxon>Embryophyta</taxon>
        <taxon>Tracheophyta</taxon>
        <taxon>Spermatophyta</taxon>
        <taxon>Magnoliopsida</taxon>
        <taxon>eudicotyledons</taxon>
        <taxon>Gunneridae</taxon>
        <taxon>Pentapetalae</taxon>
        <taxon>rosids</taxon>
        <taxon>malvids</taxon>
        <taxon>Brassicales</taxon>
        <taxon>Brassicaceae</taxon>
        <taxon>Arabideae</taxon>
        <taxon>Arabis</taxon>
    </lineage>
</organism>
<proteinExistence type="predicted"/>
<evidence type="ECO:0000256" key="3">
    <source>
        <dbReference type="ARBA" id="ARBA00022833"/>
    </source>
</evidence>
<dbReference type="Pfam" id="PF01753">
    <property type="entry name" value="zf-MYND"/>
    <property type="match status" value="1"/>
</dbReference>
<keyword evidence="2 4" id="KW-0863">Zinc-finger</keyword>
<gene>
    <name evidence="6" type="ordered locus">AALP_Aa2g130100</name>
</gene>
<dbReference type="Gramene" id="KFK41435">
    <property type="protein sequence ID" value="KFK41435"/>
    <property type="gene ID" value="AALP_AA2G130100"/>
</dbReference>
<keyword evidence="7" id="KW-1185">Reference proteome</keyword>
<reference evidence="7" key="1">
    <citation type="journal article" date="2015" name="Nat. Plants">
        <title>Genome expansion of Arabis alpina linked with retrotransposition and reduced symmetric DNA methylation.</title>
        <authorList>
            <person name="Willing E.M."/>
            <person name="Rawat V."/>
            <person name="Mandakova T."/>
            <person name="Maumus F."/>
            <person name="James G.V."/>
            <person name="Nordstroem K.J."/>
            <person name="Becker C."/>
            <person name="Warthmann N."/>
            <person name="Chica C."/>
            <person name="Szarzynska B."/>
            <person name="Zytnicki M."/>
            <person name="Albani M.C."/>
            <person name="Kiefer C."/>
            <person name="Bergonzi S."/>
            <person name="Castaings L."/>
            <person name="Mateos J.L."/>
            <person name="Berns M.C."/>
            <person name="Bujdoso N."/>
            <person name="Piofczyk T."/>
            <person name="de Lorenzo L."/>
            <person name="Barrero-Sicilia C."/>
            <person name="Mateos I."/>
            <person name="Piednoel M."/>
            <person name="Hagmann J."/>
            <person name="Chen-Min-Tao R."/>
            <person name="Iglesias-Fernandez R."/>
            <person name="Schuster S.C."/>
            <person name="Alonso-Blanco C."/>
            <person name="Roudier F."/>
            <person name="Carbonero P."/>
            <person name="Paz-Ares J."/>
            <person name="Davis S.J."/>
            <person name="Pecinka A."/>
            <person name="Quesneville H."/>
            <person name="Colot V."/>
            <person name="Lysak M.A."/>
            <person name="Weigel D."/>
            <person name="Coupland G."/>
            <person name="Schneeberger K."/>
        </authorList>
    </citation>
    <scope>NUCLEOTIDE SEQUENCE [LARGE SCALE GENOMIC DNA]</scope>
    <source>
        <strain evidence="7">cv. Pajares</strain>
    </source>
</reference>
<dbReference type="GO" id="GO:0008270">
    <property type="term" value="F:zinc ion binding"/>
    <property type="evidence" value="ECO:0007669"/>
    <property type="project" value="UniProtKB-KW"/>
</dbReference>
<dbReference type="AlphaFoldDB" id="A0A087HH33"/>
<dbReference type="Proteomes" id="UP000029120">
    <property type="component" value="Chromosome 2"/>
</dbReference>
<feature type="domain" description="MYND-type" evidence="5">
    <location>
        <begin position="1"/>
        <end position="45"/>
    </location>
</feature>
<dbReference type="Gene3D" id="6.10.140.2220">
    <property type="match status" value="1"/>
</dbReference>
<evidence type="ECO:0000313" key="7">
    <source>
        <dbReference type="Proteomes" id="UP000029120"/>
    </source>
</evidence>
<dbReference type="EMBL" id="CM002870">
    <property type="protein sequence ID" value="KFK41435.1"/>
    <property type="molecule type" value="Genomic_DNA"/>
</dbReference>
<keyword evidence="1" id="KW-0479">Metal-binding</keyword>
<accession>A0A087HH33</accession>
<dbReference type="OrthoDB" id="5282002at2759"/>
<dbReference type="OMA" id="GMWMYEC"/>
<evidence type="ECO:0000259" key="5">
    <source>
        <dbReference type="PROSITE" id="PS50865"/>
    </source>
</evidence>
<sequence>MECAAQGFESPCVGPPTRRCGLCSAVAYCSVTHQKLHWSYHKEECERLEEQMRHVDVLNDFPFTFTEEATVQICQKQESRCSFLSKRESHHVGMWMYECKCGDSAGFSVYDSFKNDGWHLPSSSCPCFGPLSLLSRQLCSWTDYYEWRKIPLDSPVALLLHWPLTIYHAIQAIGMGNLTPQISDELRIHYLGPQKELGQLGVFAELQALIPGLRISVELVGPDVPQHMDGEMISLCNYSPCMEEECECKYSSKILNPGNESARSSAVTLQLHRGFYHDRYSDIVKDSRPPHIVIAPNAGIAAYPSWLPTIEQIKEIKVPAVFSDYCEEACHLATCCIKSITGQSLSLPIGLNPFRQPMAVEESPLFIPCYSNCFIFAM</sequence>
<evidence type="ECO:0000256" key="1">
    <source>
        <dbReference type="ARBA" id="ARBA00022723"/>
    </source>
</evidence>
<evidence type="ECO:0000313" key="6">
    <source>
        <dbReference type="EMBL" id="KFK41435.1"/>
    </source>
</evidence>
<evidence type="ECO:0000256" key="2">
    <source>
        <dbReference type="ARBA" id="ARBA00022771"/>
    </source>
</evidence>
<dbReference type="InterPro" id="IPR046824">
    <property type="entry name" value="Mss51-like_C"/>
</dbReference>
<dbReference type="PROSITE" id="PS50865">
    <property type="entry name" value="ZF_MYND_2"/>
    <property type="match status" value="1"/>
</dbReference>
<protein>
    <recommendedName>
        <fullName evidence="5">MYND-type domain-containing protein</fullName>
    </recommendedName>
</protein>
<evidence type="ECO:0000256" key="4">
    <source>
        <dbReference type="PROSITE-ProRule" id="PRU00134"/>
    </source>
</evidence>
<name>A0A087HH33_ARAAL</name>